<accession>A0A0R2BAZ8</accession>
<evidence type="ECO:0000256" key="2">
    <source>
        <dbReference type="ARBA" id="ARBA00012261"/>
    </source>
</evidence>
<dbReference type="PATRIC" id="fig|1423772.3.peg.983"/>
<keyword evidence="4 5" id="KW-0648">Protein biosynthesis</keyword>
<evidence type="ECO:0000313" key="9">
    <source>
        <dbReference type="Proteomes" id="UP000051612"/>
    </source>
</evidence>
<dbReference type="Gene3D" id="3.40.50.12230">
    <property type="match status" value="1"/>
</dbReference>
<comment type="caution">
    <text evidence="8">The sequence shown here is derived from an EMBL/GenBank/DDBJ whole genome shotgun (WGS) entry which is preliminary data.</text>
</comment>
<dbReference type="InterPro" id="IPR005793">
    <property type="entry name" value="Formyl_trans_C"/>
</dbReference>
<sequence>MISEMTSVVFMGTPQFAAPILEGLVTNGYDVKAVVTQPDRYTGRKRVLTASPVKEMALKHGIKVLQPEKISGSPEMQEIIELQPDLIVTAAFGQFLPTKLIQAAKIGAINVHGSLLPKYRGGAPVQYAIMNGDDKTGVTIIYMVKQMDAGAMLAQKEMPIGPKDDTASIFEKMSLLGRDTLLEMLPHLIAGEIKPVEQDESKVVFSPTIKPAEESLSLELTAKELDWKIRALRPAPGAYFADFKGKRTKLWEIEPLAQTTEFEAGTVVEVSKHELILAAAENTTYSVKILQPAGKPKLKITDYLNGVGQGLKVGQKVISDGKEDK</sequence>
<dbReference type="Proteomes" id="UP000051612">
    <property type="component" value="Unassembled WGS sequence"/>
</dbReference>
<dbReference type="SUPFAM" id="SSF53328">
    <property type="entry name" value="Formyltransferase"/>
    <property type="match status" value="1"/>
</dbReference>
<keyword evidence="3 5" id="KW-0808">Transferase</keyword>
<dbReference type="InterPro" id="IPR036477">
    <property type="entry name" value="Formyl_transf_N_sf"/>
</dbReference>
<dbReference type="NCBIfam" id="TIGR00460">
    <property type="entry name" value="fmt"/>
    <property type="match status" value="1"/>
</dbReference>
<evidence type="ECO:0000313" key="8">
    <source>
        <dbReference type="EMBL" id="KRM73641.1"/>
    </source>
</evidence>
<comment type="similarity">
    <text evidence="1 5">Belongs to the Fmt family.</text>
</comment>
<dbReference type="Pfam" id="PF02911">
    <property type="entry name" value="Formyl_trans_C"/>
    <property type="match status" value="1"/>
</dbReference>
<dbReference type="PROSITE" id="PS00373">
    <property type="entry name" value="GART"/>
    <property type="match status" value="1"/>
</dbReference>
<evidence type="ECO:0000259" key="7">
    <source>
        <dbReference type="Pfam" id="PF02911"/>
    </source>
</evidence>
<dbReference type="InterPro" id="IPR011034">
    <property type="entry name" value="Formyl_transferase-like_C_sf"/>
</dbReference>
<dbReference type="EC" id="2.1.2.9" evidence="2 5"/>
<dbReference type="GO" id="GO:0004479">
    <property type="term" value="F:methionyl-tRNA formyltransferase activity"/>
    <property type="evidence" value="ECO:0007669"/>
    <property type="project" value="UniProtKB-UniRule"/>
</dbReference>
<protein>
    <recommendedName>
        <fullName evidence="2 5">Methionyl-tRNA formyltransferase</fullName>
        <ecNumber evidence="2 5">2.1.2.9</ecNumber>
    </recommendedName>
</protein>
<dbReference type="HAMAP" id="MF_00182">
    <property type="entry name" value="Formyl_trans"/>
    <property type="match status" value="1"/>
</dbReference>
<dbReference type="InterPro" id="IPR001555">
    <property type="entry name" value="GART_AS"/>
</dbReference>
<evidence type="ECO:0000256" key="5">
    <source>
        <dbReference type="HAMAP-Rule" id="MF_00182"/>
    </source>
</evidence>
<comment type="function">
    <text evidence="5">Attaches a formyl group to the free amino group of methionyl-tRNA(fMet). The formyl group appears to play a dual role in the initiator identity of N-formylmethionyl-tRNA by promoting its recognition by IF2 and preventing the misappropriation of this tRNA by the elongation apparatus.</text>
</comment>
<evidence type="ECO:0000259" key="6">
    <source>
        <dbReference type="Pfam" id="PF00551"/>
    </source>
</evidence>
<dbReference type="AlphaFoldDB" id="A0A0R2BAZ8"/>
<organism evidence="8 9">
    <name type="scientific">Ligilactobacillus murinus DSM 20452 = NBRC 14221</name>
    <dbReference type="NCBI Taxonomy" id="1423772"/>
    <lineage>
        <taxon>Bacteria</taxon>
        <taxon>Bacillati</taxon>
        <taxon>Bacillota</taxon>
        <taxon>Bacilli</taxon>
        <taxon>Lactobacillales</taxon>
        <taxon>Lactobacillaceae</taxon>
        <taxon>Ligilactobacillus</taxon>
    </lineage>
</organism>
<dbReference type="InterPro" id="IPR044135">
    <property type="entry name" value="Met-tRNA-FMT_C"/>
</dbReference>
<dbReference type="PANTHER" id="PTHR11138">
    <property type="entry name" value="METHIONYL-TRNA FORMYLTRANSFERASE"/>
    <property type="match status" value="1"/>
</dbReference>
<dbReference type="Pfam" id="PF00551">
    <property type="entry name" value="Formyl_trans_N"/>
    <property type="match status" value="1"/>
</dbReference>
<comment type="catalytic activity">
    <reaction evidence="5">
        <text>L-methionyl-tRNA(fMet) + (6R)-10-formyltetrahydrofolate = N-formyl-L-methionyl-tRNA(fMet) + (6S)-5,6,7,8-tetrahydrofolate + H(+)</text>
        <dbReference type="Rhea" id="RHEA:24380"/>
        <dbReference type="Rhea" id="RHEA-COMP:9952"/>
        <dbReference type="Rhea" id="RHEA-COMP:9953"/>
        <dbReference type="ChEBI" id="CHEBI:15378"/>
        <dbReference type="ChEBI" id="CHEBI:57453"/>
        <dbReference type="ChEBI" id="CHEBI:78530"/>
        <dbReference type="ChEBI" id="CHEBI:78844"/>
        <dbReference type="ChEBI" id="CHEBI:195366"/>
        <dbReference type="EC" id="2.1.2.9"/>
    </reaction>
</comment>
<dbReference type="CDD" id="cd08646">
    <property type="entry name" value="FMT_core_Met-tRNA-FMT_N"/>
    <property type="match status" value="1"/>
</dbReference>
<evidence type="ECO:0000256" key="1">
    <source>
        <dbReference type="ARBA" id="ARBA00010699"/>
    </source>
</evidence>
<proteinExistence type="inferred from homology"/>
<dbReference type="InterPro" id="IPR005794">
    <property type="entry name" value="Fmt"/>
</dbReference>
<feature type="domain" description="Formyl transferase N-terminal" evidence="6">
    <location>
        <begin position="8"/>
        <end position="182"/>
    </location>
</feature>
<dbReference type="SUPFAM" id="SSF50486">
    <property type="entry name" value="FMT C-terminal domain-like"/>
    <property type="match status" value="1"/>
</dbReference>
<gene>
    <name evidence="5" type="primary">fmt</name>
    <name evidence="8" type="ORF">FC48_GL000909</name>
</gene>
<evidence type="ECO:0000256" key="4">
    <source>
        <dbReference type="ARBA" id="ARBA00022917"/>
    </source>
</evidence>
<dbReference type="PANTHER" id="PTHR11138:SF5">
    <property type="entry name" value="METHIONYL-TRNA FORMYLTRANSFERASE, MITOCHONDRIAL"/>
    <property type="match status" value="1"/>
</dbReference>
<name>A0A0R2BAZ8_9LACO</name>
<dbReference type="CDD" id="cd08704">
    <property type="entry name" value="Met_tRNA_FMT_C"/>
    <property type="match status" value="1"/>
</dbReference>
<dbReference type="InterPro" id="IPR041711">
    <property type="entry name" value="Met-tRNA-FMT_N"/>
</dbReference>
<reference evidence="8 9" key="1">
    <citation type="journal article" date="2015" name="Genome Announc.">
        <title>Expanding the biotechnology potential of lactobacilli through comparative genomics of 213 strains and associated genera.</title>
        <authorList>
            <person name="Sun Z."/>
            <person name="Harris H.M."/>
            <person name="McCann A."/>
            <person name="Guo C."/>
            <person name="Argimon S."/>
            <person name="Zhang W."/>
            <person name="Yang X."/>
            <person name="Jeffery I.B."/>
            <person name="Cooney J.C."/>
            <person name="Kagawa T.F."/>
            <person name="Liu W."/>
            <person name="Song Y."/>
            <person name="Salvetti E."/>
            <person name="Wrobel A."/>
            <person name="Rasinkangas P."/>
            <person name="Parkhill J."/>
            <person name="Rea M.C."/>
            <person name="O'Sullivan O."/>
            <person name="Ritari J."/>
            <person name="Douillard F.P."/>
            <person name="Paul Ross R."/>
            <person name="Yang R."/>
            <person name="Briner A.E."/>
            <person name="Felis G.E."/>
            <person name="de Vos W.M."/>
            <person name="Barrangou R."/>
            <person name="Klaenhammer T.R."/>
            <person name="Caufield P.W."/>
            <person name="Cui Y."/>
            <person name="Zhang H."/>
            <person name="O'Toole P.W."/>
        </authorList>
    </citation>
    <scope>NUCLEOTIDE SEQUENCE [LARGE SCALE GENOMIC DNA]</scope>
    <source>
        <strain evidence="8 9">DSM 20452</strain>
    </source>
</reference>
<feature type="binding site" evidence="5">
    <location>
        <begin position="114"/>
        <end position="117"/>
    </location>
    <ligand>
        <name>(6S)-5,6,7,8-tetrahydrofolate</name>
        <dbReference type="ChEBI" id="CHEBI:57453"/>
    </ligand>
</feature>
<dbReference type="GO" id="GO:0005829">
    <property type="term" value="C:cytosol"/>
    <property type="evidence" value="ECO:0007669"/>
    <property type="project" value="TreeGrafter"/>
</dbReference>
<dbReference type="InterPro" id="IPR002376">
    <property type="entry name" value="Formyl_transf_N"/>
</dbReference>
<dbReference type="EMBL" id="AYYN01000140">
    <property type="protein sequence ID" value="KRM73641.1"/>
    <property type="molecule type" value="Genomic_DNA"/>
</dbReference>
<feature type="domain" description="Formyl transferase C-terminal" evidence="7">
    <location>
        <begin position="209"/>
        <end position="307"/>
    </location>
</feature>
<evidence type="ECO:0000256" key="3">
    <source>
        <dbReference type="ARBA" id="ARBA00022679"/>
    </source>
</evidence>